<dbReference type="EMBL" id="UINC01014998">
    <property type="protein sequence ID" value="SVA63514.1"/>
    <property type="molecule type" value="Genomic_DNA"/>
</dbReference>
<organism evidence="1">
    <name type="scientific">marine metagenome</name>
    <dbReference type="NCBI Taxonomy" id="408172"/>
    <lineage>
        <taxon>unclassified sequences</taxon>
        <taxon>metagenomes</taxon>
        <taxon>ecological metagenomes</taxon>
    </lineage>
</organism>
<accession>A0A381XFG4</accession>
<reference evidence="1" key="1">
    <citation type="submission" date="2018-05" db="EMBL/GenBank/DDBJ databases">
        <authorList>
            <person name="Lanie J.A."/>
            <person name="Ng W.-L."/>
            <person name="Kazmierczak K.M."/>
            <person name="Andrzejewski T.M."/>
            <person name="Davidsen T.M."/>
            <person name="Wayne K.J."/>
            <person name="Tettelin H."/>
            <person name="Glass J.I."/>
            <person name="Rusch D."/>
            <person name="Podicherti R."/>
            <person name="Tsui H.-C.T."/>
            <person name="Winkler M.E."/>
        </authorList>
    </citation>
    <scope>NUCLEOTIDE SEQUENCE</scope>
</reference>
<feature type="non-terminal residue" evidence="1">
    <location>
        <position position="1"/>
    </location>
</feature>
<proteinExistence type="predicted"/>
<gene>
    <name evidence="1" type="ORF">METZ01_LOCUS116368</name>
</gene>
<name>A0A381XFG4_9ZZZZ</name>
<evidence type="ECO:0000313" key="1">
    <source>
        <dbReference type="EMBL" id="SVA63514.1"/>
    </source>
</evidence>
<dbReference type="AlphaFoldDB" id="A0A381XFG4"/>
<sequence>QNYVINIAYQDEDKLKILSKIKFNNDFKTINQNFTNIDLNDENSLNQLINKLKITYEDSWKELNIINTSIKLPLAVLLSSKDHKKIKLFESTLNNLDLVSNFYIVSFDSKNILYKIIYNGSPKKFLTEINEQNFDIKKENQIWRIK</sequence>
<protein>
    <submittedName>
        <fullName evidence="1">Uncharacterized protein</fullName>
    </submittedName>
</protein>